<dbReference type="GO" id="GO:0016491">
    <property type="term" value="F:oxidoreductase activity"/>
    <property type="evidence" value="ECO:0007669"/>
    <property type="project" value="InterPro"/>
</dbReference>
<evidence type="ECO:0000313" key="4">
    <source>
        <dbReference type="EMBL" id="RAK46133.1"/>
    </source>
</evidence>
<dbReference type="GO" id="GO:0030313">
    <property type="term" value="C:cell envelope"/>
    <property type="evidence" value="ECO:0007669"/>
    <property type="project" value="UniProtKB-SubCell"/>
</dbReference>
<proteinExistence type="predicted"/>
<sequence>MKHLITAILLFIFLSLVGYSIYQATQFNTASDDAKQVTTHEHPINNQNISNVTVNDLESNQFKLKEQLKHDINIINFWASWCGPCNEEMPELVAFDNEKPNHVGLIGMNVQDKEKKRTAFIQQYKAKYPMLVLDEAQMKQYKINNIPTTIFVDKNGKVLKTYIGELNRNKLEKIIADLK</sequence>
<evidence type="ECO:0000256" key="1">
    <source>
        <dbReference type="ARBA" id="ARBA00004196"/>
    </source>
</evidence>
<comment type="subcellular location">
    <subcellularLocation>
        <location evidence="1">Cell envelope</location>
    </subcellularLocation>
</comment>
<dbReference type="PANTHER" id="PTHR42852:SF13">
    <property type="entry name" value="PROTEIN DIPZ"/>
    <property type="match status" value="1"/>
</dbReference>
<gene>
    <name evidence="4" type="ORF">BHU61_01410</name>
</gene>
<dbReference type="InterPro" id="IPR050553">
    <property type="entry name" value="Thioredoxin_ResA/DsbE_sf"/>
</dbReference>
<dbReference type="SUPFAM" id="SSF52833">
    <property type="entry name" value="Thioredoxin-like"/>
    <property type="match status" value="1"/>
</dbReference>
<dbReference type="InterPro" id="IPR013766">
    <property type="entry name" value="Thioredoxin_domain"/>
</dbReference>
<dbReference type="GO" id="GO:0017004">
    <property type="term" value="P:cytochrome complex assembly"/>
    <property type="evidence" value="ECO:0007669"/>
    <property type="project" value="UniProtKB-KW"/>
</dbReference>
<dbReference type="CDD" id="cd02966">
    <property type="entry name" value="TlpA_like_family"/>
    <property type="match status" value="1"/>
</dbReference>
<dbReference type="InterPro" id="IPR036249">
    <property type="entry name" value="Thioredoxin-like_sf"/>
</dbReference>
<accession>A0A327ZUR7</accession>
<dbReference type="Gene3D" id="3.40.30.10">
    <property type="entry name" value="Glutaredoxin"/>
    <property type="match status" value="1"/>
</dbReference>
<keyword evidence="5" id="KW-1185">Reference proteome</keyword>
<dbReference type="EMBL" id="PZJH01000001">
    <property type="protein sequence ID" value="RAK46133.1"/>
    <property type="molecule type" value="Genomic_DNA"/>
</dbReference>
<evidence type="ECO:0000259" key="3">
    <source>
        <dbReference type="PROSITE" id="PS51352"/>
    </source>
</evidence>
<dbReference type="RefSeq" id="WP_096077094.1">
    <property type="nucleotide sequence ID" value="NZ_CP073819.1"/>
</dbReference>
<keyword evidence="2" id="KW-0201">Cytochrome c-type biogenesis</keyword>
<feature type="domain" description="Thioredoxin" evidence="3">
    <location>
        <begin position="43"/>
        <end position="179"/>
    </location>
</feature>
<dbReference type="InterPro" id="IPR017937">
    <property type="entry name" value="Thioredoxin_CS"/>
</dbReference>
<comment type="caution">
    <text evidence="4">The sequence shown here is derived from an EMBL/GenBank/DDBJ whole genome shotgun (WGS) entry which is preliminary data.</text>
</comment>
<name>A0A327ZUR7_9STAP</name>
<dbReference type="PROSITE" id="PS51352">
    <property type="entry name" value="THIOREDOXIN_2"/>
    <property type="match status" value="1"/>
</dbReference>
<reference evidence="4 5" key="1">
    <citation type="journal article" date="2018" name="Front. Microbiol.">
        <title>Description and Comparative Genomics of Macrococcus caseolyticus subsp. hominis subsp. nov., Macrococcus goetzii sp. nov., Macrococcus epidermidis sp. nov., and Macrococcus bohemicus sp. nov., Novel Macrococci From Human Clinical Material With Virulence Potential and Suspected Uptake of Foreign DNA by Natural Transformation.</title>
        <authorList>
            <person name="Maslanova I."/>
            <person name="Wertheimer Z."/>
            <person name="Sedlacek I."/>
            <person name="Svec P."/>
            <person name="Indrakova A."/>
            <person name="Kovarovic V."/>
            <person name="Schumann P."/>
            <person name="Sproer C."/>
            <person name="Kralova S."/>
            <person name="Sedo O."/>
            <person name="Kristofova L."/>
            <person name="Vrbovska V."/>
            <person name="Fuzik T."/>
            <person name="Petras P."/>
            <person name="Zdrahal Z."/>
            <person name="Ruzickova V."/>
            <person name="Doskar J."/>
            <person name="Pantucek R."/>
        </authorList>
    </citation>
    <scope>NUCLEOTIDE SEQUENCE [LARGE SCALE GENOMIC DNA]</scope>
    <source>
        <strain evidence="4 5">01/688</strain>
    </source>
</reference>
<evidence type="ECO:0000256" key="2">
    <source>
        <dbReference type="ARBA" id="ARBA00022748"/>
    </source>
</evidence>
<dbReference type="Pfam" id="PF08534">
    <property type="entry name" value="Redoxin"/>
    <property type="match status" value="1"/>
</dbReference>
<dbReference type="Proteomes" id="UP000249808">
    <property type="component" value="Unassembled WGS sequence"/>
</dbReference>
<dbReference type="PROSITE" id="PS00194">
    <property type="entry name" value="THIOREDOXIN_1"/>
    <property type="match status" value="1"/>
</dbReference>
<evidence type="ECO:0000313" key="5">
    <source>
        <dbReference type="Proteomes" id="UP000249808"/>
    </source>
</evidence>
<organism evidence="4 5">
    <name type="scientific">Macrococcus epidermidis</name>
    <dbReference type="NCBI Taxonomy" id="1902580"/>
    <lineage>
        <taxon>Bacteria</taxon>
        <taxon>Bacillati</taxon>
        <taxon>Bacillota</taxon>
        <taxon>Bacilli</taxon>
        <taxon>Bacillales</taxon>
        <taxon>Staphylococcaceae</taxon>
        <taxon>Macrococcus</taxon>
    </lineage>
</organism>
<protein>
    <submittedName>
        <fullName evidence="4">TlpA family protein disulfide reductase</fullName>
    </submittedName>
</protein>
<dbReference type="AlphaFoldDB" id="A0A327ZUR7"/>
<dbReference type="PANTHER" id="PTHR42852">
    <property type="entry name" value="THIOL:DISULFIDE INTERCHANGE PROTEIN DSBE"/>
    <property type="match status" value="1"/>
</dbReference>
<dbReference type="InterPro" id="IPR013740">
    <property type="entry name" value="Redoxin"/>
</dbReference>